<evidence type="ECO:0000256" key="5">
    <source>
        <dbReference type="SAM" id="MobiDB-lite"/>
    </source>
</evidence>
<dbReference type="PANTHER" id="PTHR10903:SF170">
    <property type="entry name" value="GTPASE IMAP FAMILY MEMBER 7"/>
    <property type="match status" value="1"/>
</dbReference>
<feature type="domain" description="AIG1-type G" evidence="6">
    <location>
        <begin position="1"/>
        <end position="199"/>
    </location>
</feature>
<reference evidence="7 8" key="1">
    <citation type="submission" date="2022-01" db="EMBL/GenBank/DDBJ databases">
        <title>A high-quality chromosome-level genome assembly of rohu carp, Labeo rohita.</title>
        <authorList>
            <person name="Arick M.A. II"/>
            <person name="Hsu C.-Y."/>
            <person name="Magbanua Z."/>
            <person name="Pechanova O."/>
            <person name="Grover C."/>
            <person name="Miller E."/>
            <person name="Thrash A."/>
            <person name="Ezzel L."/>
            <person name="Alam S."/>
            <person name="Benzie J."/>
            <person name="Hamilton M."/>
            <person name="Karsi A."/>
            <person name="Lawrence M.L."/>
            <person name="Peterson D.G."/>
        </authorList>
    </citation>
    <scope>NUCLEOTIDE SEQUENCE [LARGE SCALE GENOMIC DNA]</scope>
    <source>
        <strain evidence="8">BAU-BD-2019</strain>
        <tissue evidence="7">Blood</tissue>
    </source>
</reference>
<dbReference type="PANTHER" id="PTHR10903">
    <property type="entry name" value="GTPASE, IMAP FAMILY MEMBER-RELATED"/>
    <property type="match status" value="1"/>
</dbReference>
<dbReference type="Gene3D" id="3.40.50.300">
    <property type="entry name" value="P-loop containing nucleotide triphosphate hydrolases"/>
    <property type="match status" value="2"/>
</dbReference>
<evidence type="ECO:0000313" key="7">
    <source>
        <dbReference type="EMBL" id="KAI2666265.1"/>
    </source>
</evidence>
<accession>A0ABQ8MTU7</accession>
<dbReference type="Proteomes" id="UP000830375">
    <property type="component" value="Unassembled WGS sequence"/>
</dbReference>
<gene>
    <name evidence="7" type="ORF">H4Q32_010088</name>
</gene>
<dbReference type="PROSITE" id="PS51720">
    <property type="entry name" value="G_AIG1"/>
    <property type="match status" value="2"/>
</dbReference>
<evidence type="ECO:0000313" key="8">
    <source>
        <dbReference type="Proteomes" id="UP000830375"/>
    </source>
</evidence>
<dbReference type="CDD" id="cd01852">
    <property type="entry name" value="AIG1"/>
    <property type="match status" value="1"/>
</dbReference>
<feature type="region of interest" description="Disordered" evidence="5">
    <location>
        <begin position="193"/>
        <end position="245"/>
    </location>
</feature>
<keyword evidence="3" id="KW-0342">GTP-binding</keyword>
<keyword evidence="2" id="KW-0547">Nucleotide-binding</keyword>
<dbReference type="SUPFAM" id="SSF52540">
    <property type="entry name" value="P-loop containing nucleoside triphosphate hydrolases"/>
    <property type="match status" value="2"/>
</dbReference>
<evidence type="ECO:0000256" key="2">
    <source>
        <dbReference type="ARBA" id="ARBA00022741"/>
    </source>
</evidence>
<feature type="domain" description="AIG1-type G" evidence="6">
    <location>
        <begin position="295"/>
        <end position="495"/>
    </location>
</feature>
<feature type="coiled-coil region" evidence="4">
    <location>
        <begin position="554"/>
        <end position="668"/>
    </location>
</feature>
<sequence>MEELTIVLLGKQGAGKSASGNTLLGFHPFHTVPSSERVTRACSMSMSTVDKQKITVIDTPGWCDSSQIETKMKQHITDFVIACKPNVFLLLLPIGRFTKEEINTVMNILQEFGDEVTKYMIVLFTKGDALEERPIEDYLKELHSNLQEIIKICGGRYHVFNNRNKEDRQQVSLLLKKMNEMVKKNEEKRYTEAMYNKNKTQHRNEGENSVLKNRNQVSSCDADRKEKGEKGEKEEEEEKGKGETLDDTIDLETLNRKIDKMTKTIQATEIKLLKEINQLREGISNAQFSFLIYIVQEIRIVLIGKTGVGKSATGNTILGKDHFHKAASSKSVTKQCSLGTTVIDGKTIKVVDTPGWCDTELSEAELTQATVKCIDTSFPGPHVFLLILAIGNRFTSEEKQTVQQIQEIFGEGATRYTMILFTKGDDLEDTTFEDYLRGATADLKALIDKCDDRCHVFNNKDRNRSQVTELLQKIQKMVRRNGGGCYTNSTYQLLEQYKEREAELQRKAEAARREMKARDAELQRLIRYVEQEQQRQSLREKQLQEQLMENSHIMSTTLERIQIEKNKRKQEEERTQKALRAQAAEHQRLMKLERQKQREEQLKHQRYMDNKELKRKNEEFQHKQRMEMERQRFEQEKLEISKRYEETMFQLEQQKQKKEAEMQQFLMEKIRKKKNCIIS</sequence>
<comment type="similarity">
    <text evidence="1">Belongs to the TRAFAC class TrmE-Era-EngA-EngB-Septin-like GTPase superfamily. AIG1/Toc34/Toc159-like paraseptin GTPase family. IAN subfamily.</text>
</comment>
<protein>
    <submittedName>
        <fullName evidence="7">GTPase IMAP family member 4</fullName>
    </submittedName>
</protein>
<organism evidence="7 8">
    <name type="scientific">Labeo rohita</name>
    <name type="common">Indian major carp</name>
    <name type="synonym">Cyprinus rohita</name>
    <dbReference type="NCBI Taxonomy" id="84645"/>
    <lineage>
        <taxon>Eukaryota</taxon>
        <taxon>Metazoa</taxon>
        <taxon>Chordata</taxon>
        <taxon>Craniata</taxon>
        <taxon>Vertebrata</taxon>
        <taxon>Euteleostomi</taxon>
        <taxon>Actinopterygii</taxon>
        <taxon>Neopterygii</taxon>
        <taxon>Teleostei</taxon>
        <taxon>Ostariophysi</taxon>
        <taxon>Cypriniformes</taxon>
        <taxon>Cyprinidae</taxon>
        <taxon>Labeoninae</taxon>
        <taxon>Labeonini</taxon>
        <taxon>Labeo</taxon>
    </lineage>
</organism>
<dbReference type="Pfam" id="PF04548">
    <property type="entry name" value="AIG1"/>
    <property type="match status" value="2"/>
</dbReference>
<evidence type="ECO:0000256" key="4">
    <source>
        <dbReference type="SAM" id="Coils"/>
    </source>
</evidence>
<comment type="caution">
    <text evidence="7">The sequence shown here is derived from an EMBL/GenBank/DDBJ whole genome shotgun (WGS) entry which is preliminary data.</text>
</comment>
<proteinExistence type="inferred from homology"/>
<feature type="coiled-coil region" evidence="4">
    <location>
        <begin position="494"/>
        <end position="521"/>
    </location>
</feature>
<keyword evidence="4" id="KW-0175">Coiled coil</keyword>
<keyword evidence="8" id="KW-1185">Reference proteome</keyword>
<feature type="compositionally biased region" description="Basic and acidic residues" evidence="5">
    <location>
        <begin position="221"/>
        <end position="244"/>
    </location>
</feature>
<dbReference type="InterPro" id="IPR006703">
    <property type="entry name" value="G_AIG1"/>
</dbReference>
<evidence type="ECO:0000259" key="6">
    <source>
        <dbReference type="PROSITE" id="PS51720"/>
    </source>
</evidence>
<dbReference type="EMBL" id="JACTAM010000003">
    <property type="protein sequence ID" value="KAI2666265.1"/>
    <property type="molecule type" value="Genomic_DNA"/>
</dbReference>
<evidence type="ECO:0000256" key="1">
    <source>
        <dbReference type="ARBA" id="ARBA00008535"/>
    </source>
</evidence>
<dbReference type="InterPro" id="IPR027417">
    <property type="entry name" value="P-loop_NTPase"/>
</dbReference>
<feature type="compositionally biased region" description="Polar residues" evidence="5">
    <location>
        <begin position="210"/>
        <end position="219"/>
    </location>
</feature>
<dbReference type="InterPro" id="IPR045058">
    <property type="entry name" value="GIMA/IAN/Toc"/>
</dbReference>
<name>A0ABQ8MTU7_LABRO</name>
<evidence type="ECO:0000256" key="3">
    <source>
        <dbReference type="ARBA" id="ARBA00023134"/>
    </source>
</evidence>